<dbReference type="KEGG" id="fax:FUAX_15620"/>
<evidence type="ECO:0000313" key="1">
    <source>
        <dbReference type="EMBL" id="BDD09130.1"/>
    </source>
</evidence>
<accession>A0AAU9DE04</accession>
<dbReference type="Proteomes" id="UP001348817">
    <property type="component" value="Chromosome"/>
</dbReference>
<gene>
    <name evidence="1" type="ORF">FUAX_15620</name>
</gene>
<proteinExistence type="predicted"/>
<keyword evidence="2" id="KW-1185">Reference proteome</keyword>
<dbReference type="RefSeq" id="WP_338394346.1">
    <property type="nucleotide sequence ID" value="NZ_AP025314.1"/>
</dbReference>
<protein>
    <submittedName>
        <fullName evidence="1">Uncharacterized protein</fullName>
    </submittedName>
</protein>
<dbReference type="AlphaFoldDB" id="A0AAU9DE04"/>
<dbReference type="EMBL" id="AP025314">
    <property type="protein sequence ID" value="BDD09130.1"/>
    <property type="molecule type" value="Genomic_DNA"/>
</dbReference>
<reference evidence="1 2" key="1">
    <citation type="submission" date="2021-12" db="EMBL/GenBank/DDBJ databases">
        <title>Genome sequencing of bacteria with rrn-lacking chromosome and rrn-plasmid.</title>
        <authorList>
            <person name="Anda M."/>
            <person name="Iwasaki W."/>
        </authorList>
    </citation>
    <scope>NUCLEOTIDE SEQUENCE [LARGE SCALE GENOMIC DNA]</scope>
    <source>
        <strain evidence="1 2">DSM 100852</strain>
    </source>
</reference>
<name>A0AAU9DE04_9BACT</name>
<organism evidence="1 2">
    <name type="scientific">Fulvitalea axinellae</name>
    <dbReference type="NCBI Taxonomy" id="1182444"/>
    <lineage>
        <taxon>Bacteria</taxon>
        <taxon>Pseudomonadati</taxon>
        <taxon>Bacteroidota</taxon>
        <taxon>Cytophagia</taxon>
        <taxon>Cytophagales</taxon>
        <taxon>Persicobacteraceae</taxon>
        <taxon>Fulvitalea</taxon>
    </lineage>
</organism>
<sequence length="261" mass="30002">MGFNQVDTDNLSIAKFEFYTGDIPPPYCYTFQILIDYNKNMLVDFDLKYLDRDEITEAEILGEGFSLNDDYHWKGSLPKIWKEAIKENLQKTNWGNEKQRKAAEDTAINISLMDKNSKAFDGVPANKEMWEVFIQEMMQAVFELSGKEAPLTIRYVDNVPGQQPVEISLSLKFSERTMQVEKKIGKNVENKSLSWSKIKNILKYIYIPDFDYTLAKTSAPTKKGKFIDTGEGLWFEFGKSAKNPSKKVDALKTIDELLKSL</sequence>
<evidence type="ECO:0000313" key="2">
    <source>
        <dbReference type="Proteomes" id="UP001348817"/>
    </source>
</evidence>